<dbReference type="Proteomes" id="UP000317894">
    <property type="component" value="Unassembled WGS sequence"/>
</dbReference>
<feature type="chain" id="PRO_5022099442" description="Secreted protein" evidence="2">
    <location>
        <begin position="25"/>
        <end position="200"/>
    </location>
</feature>
<dbReference type="RefSeq" id="WP_144237779.1">
    <property type="nucleotide sequence ID" value="NZ_VJWA01000002.1"/>
</dbReference>
<dbReference type="EMBL" id="VJWA01000002">
    <property type="protein sequence ID" value="TRW14574.1"/>
    <property type="molecule type" value="Genomic_DNA"/>
</dbReference>
<accession>A0A552U8N4</accession>
<comment type="caution">
    <text evidence="3">The sequence shown here is derived from an EMBL/GenBank/DDBJ whole genome shotgun (WGS) entry which is preliminary data.</text>
</comment>
<feature type="signal peptide" evidence="2">
    <location>
        <begin position="1"/>
        <end position="24"/>
    </location>
</feature>
<keyword evidence="1" id="KW-0812">Transmembrane</keyword>
<organism evidence="3 4">
    <name type="scientific">Glacieibacterium frigidum</name>
    <dbReference type="NCBI Taxonomy" id="2593303"/>
    <lineage>
        <taxon>Bacteria</taxon>
        <taxon>Pseudomonadati</taxon>
        <taxon>Pseudomonadota</taxon>
        <taxon>Alphaproteobacteria</taxon>
        <taxon>Sphingomonadales</taxon>
        <taxon>Sphingosinicellaceae</taxon>
        <taxon>Glacieibacterium</taxon>
    </lineage>
</organism>
<evidence type="ECO:0000256" key="2">
    <source>
        <dbReference type="SAM" id="SignalP"/>
    </source>
</evidence>
<keyword evidence="4" id="KW-1185">Reference proteome</keyword>
<reference evidence="3 4" key="1">
    <citation type="submission" date="2019-07" db="EMBL/GenBank/DDBJ databases">
        <title>Novel species isolated from glacier.</title>
        <authorList>
            <person name="Liu Q."/>
            <person name="Xin Y.-H."/>
        </authorList>
    </citation>
    <scope>NUCLEOTIDE SEQUENCE [LARGE SCALE GENOMIC DNA]</scope>
    <source>
        <strain evidence="3 4">LB1R16</strain>
    </source>
</reference>
<proteinExistence type="predicted"/>
<keyword evidence="2" id="KW-0732">Signal</keyword>
<evidence type="ECO:0000313" key="3">
    <source>
        <dbReference type="EMBL" id="TRW14574.1"/>
    </source>
</evidence>
<evidence type="ECO:0000313" key="4">
    <source>
        <dbReference type="Proteomes" id="UP000317894"/>
    </source>
</evidence>
<gene>
    <name evidence="3" type="ORF">FMM06_12820</name>
</gene>
<evidence type="ECO:0000256" key="1">
    <source>
        <dbReference type="SAM" id="Phobius"/>
    </source>
</evidence>
<name>A0A552U8N4_9SPHN</name>
<feature type="transmembrane region" description="Helical" evidence="1">
    <location>
        <begin position="43"/>
        <end position="64"/>
    </location>
</feature>
<sequence length="200" mass="21333">MNLAMRLATGTVLSLALVSVPAMARPYRGHYGGHYRHHGGNGIGTLGGILLGAAVLGTAAAIASDNRRDRYEPRYEPQPYGGNTGYRSYDDQYARNDPRAVPPAAYGYDDGERYADEPTGYDEQTAAGDPVDDCSRAAERQAQNGGGFARVTGIDRVDEIDGGANVRGRVQIENGRAAPVRSMSFSCSASYGEVRSLRLG</sequence>
<keyword evidence="1" id="KW-1133">Transmembrane helix</keyword>
<keyword evidence="1" id="KW-0472">Membrane</keyword>
<dbReference type="OrthoDB" id="9999440at2"/>
<protein>
    <recommendedName>
        <fullName evidence="5">Secreted protein</fullName>
    </recommendedName>
</protein>
<dbReference type="AlphaFoldDB" id="A0A552U8N4"/>
<evidence type="ECO:0008006" key="5">
    <source>
        <dbReference type="Google" id="ProtNLM"/>
    </source>
</evidence>